<dbReference type="GO" id="GO:0005524">
    <property type="term" value="F:ATP binding"/>
    <property type="evidence" value="ECO:0007669"/>
    <property type="project" value="UniProtKB-KW"/>
</dbReference>
<dbReference type="InterPro" id="IPR027417">
    <property type="entry name" value="P-loop_NTPase"/>
</dbReference>
<keyword evidence="3" id="KW-0547">Nucleotide-binding</keyword>
<dbReference type="SUPFAM" id="SSF52540">
    <property type="entry name" value="P-loop containing nucleoside triphosphate hydrolases"/>
    <property type="match status" value="2"/>
</dbReference>
<keyword evidence="4" id="KW-0067">ATP-binding</keyword>
<comment type="caution">
    <text evidence="6">The sequence shown here is derived from an EMBL/GenBank/DDBJ whole genome shotgun (WGS) entry which is preliminary data.</text>
</comment>
<dbReference type="PROSITE" id="PS50893">
    <property type="entry name" value="ABC_TRANSPORTER_2"/>
    <property type="match status" value="2"/>
</dbReference>
<dbReference type="InterPro" id="IPR003439">
    <property type="entry name" value="ABC_transporter-like_ATP-bd"/>
</dbReference>
<dbReference type="Pfam" id="PF00005">
    <property type="entry name" value="ABC_tran"/>
    <property type="match status" value="2"/>
</dbReference>
<feature type="domain" description="ABC transporter" evidence="5">
    <location>
        <begin position="10"/>
        <end position="246"/>
    </location>
</feature>
<protein>
    <recommendedName>
        <fullName evidence="5">ABC transporter domain-containing protein</fullName>
    </recommendedName>
</protein>
<dbReference type="AlphaFoldDB" id="A0A094QGN4"/>
<dbReference type="InterPro" id="IPR017871">
    <property type="entry name" value="ABC_transporter-like_CS"/>
</dbReference>
<evidence type="ECO:0000259" key="5">
    <source>
        <dbReference type="PROSITE" id="PS50893"/>
    </source>
</evidence>
<evidence type="ECO:0000256" key="1">
    <source>
        <dbReference type="ARBA" id="ARBA00022448"/>
    </source>
</evidence>
<evidence type="ECO:0000256" key="3">
    <source>
        <dbReference type="ARBA" id="ARBA00022741"/>
    </source>
</evidence>
<evidence type="ECO:0000256" key="2">
    <source>
        <dbReference type="ARBA" id="ARBA00022737"/>
    </source>
</evidence>
<reference evidence="6" key="1">
    <citation type="submission" date="2014-06" db="EMBL/GenBank/DDBJ databases">
        <title>Key roles for freshwater Actinobacteria revealed by deep metagenomic sequencing.</title>
        <authorList>
            <person name="Ghai R."/>
            <person name="Mizuno C.M."/>
            <person name="Picazo A."/>
            <person name="Camacho A."/>
            <person name="Rodriguez-Valera F."/>
        </authorList>
    </citation>
    <scope>NUCLEOTIDE SEQUENCE</scope>
</reference>
<dbReference type="PANTHER" id="PTHR43790">
    <property type="entry name" value="CARBOHYDRATE TRANSPORT ATP-BINDING PROTEIN MG119-RELATED"/>
    <property type="match status" value="1"/>
</dbReference>
<keyword evidence="2" id="KW-0677">Repeat</keyword>
<name>A0A094QGN4_9ZZZZ</name>
<dbReference type="CDD" id="cd03215">
    <property type="entry name" value="ABC_Carb_Monos_II"/>
    <property type="match status" value="1"/>
</dbReference>
<dbReference type="InterPro" id="IPR003593">
    <property type="entry name" value="AAA+_ATPase"/>
</dbReference>
<evidence type="ECO:0000256" key="4">
    <source>
        <dbReference type="ARBA" id="ARBA00022840"/>
    </source>
</evidence>
<gene>
    <name evidence="6" type="ORF">GM51_19670</name>
</gene>
<feature type="domain" description="ABC transporter" evidence="5">
    <location>
        <begin position="264"/>
        <end position="507"/>
    </location>
</feature>
<dbReference type="CDD" id="cd03216">
    <property type="entry name" value="ABC_Carb_Monos_I"/>
    <property type="match status" value="1"/>
</dbReference>
<organism evidence="6">
    <name type="scientific">freshwater metagenome</name>
    <dbReference type="NCBI Taxonomy" id="449393"/>
    <lineage>
        <taxon>unclassified sequences</taxon>
        <taxon>metagenomes</taxon>
        <taxon>ecological metagenomes</taxon>
    </lineage>
</organism>
<accession>A0A094QGN4</accession>
<proteinExistence type="predicted"/>
<sequence length="511" mass="56006">MKSSTSSWSLSVNHLTMKFGSSKALDDISVEFNSGEIHGVVGHNGAGKSTLLQILSGALSPTNGELVMGDQKLEFDEPSKALEAGIACVYQELSLPMNLPVYQCLFLGHEITSGIFTNKKKMKDESKRLCALVGLDIDVNVILENLSVAQRQLLEIAAALGRNTKVLLLDEPTTALEPNQVEILFEIIRKLAKEQNLIVLLVDHKLDEILSVCNKVTALADGKVILSRKTSEITLEQLTEAVIGTARKHSEVSDKKSQQVEQKITNGNYFEAKNIEAEGLHDISFTVGQGEILGIYGLNGSGRSRLLRLLYGDLKIELGQLIIDGKVMRFNNPQDAFNSGIAYLSEERKRDGFVPLMNSGENVTLPILKLFKRLRIILNHQSRKVFADNQINNLSVRGNLKGPISRLSGGNQQKVLFAKVLAQKPKVVLLDEPTKGIDIGAKREIYEIIKQAATKDNVTVLVVSSEEEEILTLADNVLIMKSGKVIGEKINSTGLSIIDLRRFSLVSSGAK</sequence>
<dbReference type="PANTHER" id="PTHR43790:SF9">
    <property type="entry name" value="GALACTOFURANOSE TRANSPORTER ATP-BINDING PROTEIN YTFR"/>
    <property type="match status" value="1"/>
</dbReference>
<dbReference type="PROSITE" id="PS00211">
    <property type="entry name" value="ABC_TRANSPORTER_1"/>
    <property type="match status" value="1"/>
</dbReference>
<dbReference type="Gene3D" id="3.40.50.300">
    <property type="entry name" value="P-loop containing nucleotide triphosphate hydrolases"/>
    <property type="match status" value="2"/>
</dbReference>
<dbReference type="InterPro" id="IPR050107">
    <property type="entry name" value="ABC_carbohydrate_import_ATPase"/>
</dbReference>
<dbReference type="GO" id="GO:0016887">
    <property type="term" value="F:ATP hydrolysis activity"/>
    <property type="evidence" value="ECO:0007669"/>
    <property type="project" value="InterPro"/>
</dbReference>
<evidence type="ECO:0000313" key="6">
    <source>
        <dbReference type="EMBL" id="KGA13481.1"/>
    </source>
</evidence>
<keyword evidence="1" id="KW-0813">Transport</keyword>
<dbReference type="EMBL" id="JNSL01000185">
    <property type="protein sequence ID" value="KGA13481.1"/>
    <property type="molecule type" value="Genomic_DNA"/>
</dbReference>
<dbReference type="SMART" id="SM00382">
    <property type="entry name" value="AAA"/>
    <property type="match status" value="2"/>
</dbReference>